<dbReference type="Gene3D" id="1.10.510.10">
    <property type="entry name" value="Transferase(Phosphotransferase) domain 1"/>
    <property type="match status" value="1"/>
</dbReference>
<evidence type="ECO:0008006" key="3">
    <source>
        <dbReference type="Google" id="ProtNLM"/>
    </source>
</evidence>
<sequence length="79" mass="8826">MEFVEDACEITKSSYAEKHGEWVTQLRNLVQAFHRQGLVHGDLRSRSIICDGQRIMLVGFDLSGKLGSATYPVSSLTQI</sequence>
<protein>
    <recommendedName>
        <fullName evidence="3">Protein kinase domain-containing protein</fullName>
    </recommendedName>
</protein>
<dbReference type="OrthoDB" id="3261131at2759"/>
<organism evidence="1 2">
    <name type="scientific">Boletus reticuloceps</name>
    <dbReference type="NCBI Taxonomy" id="495285"/>
    <lineage>
        <taxon>Eukaryota</taxon>
        <taxon>Fungi</taxon>
        <taxon>Dikarya</taxon>
        <taxon>Basidiomycota</taxon>
        <taxon>Agaricomycotina</taxon>
        <taxon>Agaricomycetes</taxon>
        <taxon>Agaricomycetidae</taxon>
        <taxon>Boletales</taxon>
        <taxon>Boletineae</taxon>
        <taxon>Boletaceae</taxon>
        <taxon>Boletoideae</taxon>
        <taxon>Boletus</taxon>
    </lineage>
</organism>
<evidence type="ECO:0000313" key="1">
    <source>
        <dbReference type="EMBL" id="KAG6371557.1"/>
    </source>
</evidence>
<reference evidence="1" key="1">
    <citation type="submission" date="2021-03" db="EMBL/GenBank/DDBJ databases">
        <title>Evolutionary innovations through gain and loss of genes in the ectomycorrhizal Boletales.</title>
        <authorList>
            <person name="Wu G."/>
            <person name="Miyauchi S."/>
            <person name="Morin E."/>
            <person name="Yang Z.-L."/>
            <person name="Xu J."/>
            <person name="Martin F.M."/>
        </authorList>
    </citation>
    <scope>NUCLEOTIDE SEQUENCE</scope>
    <source>
        <strain evidence="1">BR01</strain>
    </source>
</reference>
<evidence type="ECO:0000313" key="2">
    <source>
        <dbReference type="Proteomes" id="UP000683000"/>
    </source>
</evidence>
<accession>A0A8I2YH11</accession>
<dbReference type="EMBL" id="JAGFBS010000033">
    <property type="protein sequence ID" value="KAG6371557.1"/>
    <property type="molecule type" value="Genomic_DNA"/>
</dbReference>
<comment type="caution">
    <text evidence="1">The sequence shown here is derived from an EMBL/GenBank/DDBJ whole genome shotgun (WGS) entry which is preliminary data.</text>
</comment>
<keyword evidence="2" id="KW-1185">Reference proteome</keyword>
<proteinExistence type="predicted"/>
<gene>
    <name evidence="1" type="ORF">JVT61DRAFT_9263</name>
</gene>
<name>A0A8I2YH11_9AGAM</name>
<dbReference type="Proteomes" id="UP000683000">
    <property type="component" value="Unassembled WGS sequence"/>
</dbReference>
<dbReference type="SUPFAM" id="SSF56112">
    <property type="entry name" value="Protein kinase-like (PK-like)"/>
    <property type="match status" value="1"/>
</dbReference>
<dbReference type="AlphaFoldDB" id="A0A8I2YH11"/>
<dbReference type="InterPro" id="IPR011009">
    <property type="entry name" value="Kinase-like_dom_sf"/>
</dbReference>